<keyword evidence="10" id="KW-0406">Ion transport</keyword>
<dbReference type="PANTHER" id="PTHR28259:SF1">
    <property type="entry name" value="FLUORIDE EXPORT PROTEIN 1-RELATED"/>
    <property type="match status" value="1"/>
</dbReference>
<comment type="activity regulation">
    <text evidence="10">Na(+) is not transported, but it plays an essential structural role and its presence is essential for fluoride channel function.</text>
</comment>
<keyword evidence="10" id="KW-0479">Metal-binding</keyword>
<evidence type="ECO:0000256" key="2">
    <source>
        <dbReference type="ARBA" id="ARBA00022475"/>
    </source>
</evidence>
<feature type="transmembrane region" description="Helical" evidence="10">
    <location>
        <begin position="96"/>
        <end position="117"/>
    </location>
</feature>
<organism evidence="11 12">
    <name type="scientific">Bacillus salipaludis</name>
    <dbReference type="NCBI Taxonomy" id="2547811"/>
    <lineage>
        <taxon>Bacteria</taxon>
        <taxon>Bacillati</taxon>
        <taxon>Bacillota</taxon>
        <taxon>Bacilli</taxon>
        <taxon>Bacillales</taxon>
        <taxon>Bacillaceae</taxon>
        <taxon>Bacillus</taxon>
    </lineage>
</organism>
<feature type="transmembrane region" description="Helical" evidence="10">
    <location>
        <begin position="32"/>
        <end position="51"/>
    </location>
</feature>
<gene>
    <name evidence="10 11" type="primary">crcB</name>
    <name evidence="10" type="synonym">fluC</name>
    <name evidence="11" type="ORF">ACJEBI_11690</name>
</gene>
<comment type="caution">
    <text evidence="11">The sequence shown here is derived from an EMBL/GenBank/DDBJ whole genome shotgun (WGS) entry which is preliminary data.</text>
</comment>
<keyword evidence="5 10" id="KW-0472">Membrane</keyword>
<comment type="similarity">
    <text evidence="7 10">Belongs to the fluoride channel Fluc/FEX (TC 1.A.43) family.</text>
</comment>
<dbReference type="InterPro" id="IPR003691">
    <property type="entry name" value="FluC"/>
</dbReference>
<feature type="binding site" evidence="10">
    <location>
        <position position="74"/>
    </location>
    <ligand>
        <name>Na(+)</name>
        <dbReference type="ChEBI" id="CHEBI:29101"/>
        <note>structural</note>
    </ligand>
</feature>
<accession>A0ABW8RF97</accession>
<dbReference type="HAMAP" id="MF_00454">
    <property type="entry name" value="FluC"/>
    <property type="match status" value="1"/>
</dbReference>
<evidence type="ECO:0000256" key="8">
    <source>
        <dbReference type="ARBA" id="ARBA00035585"/>
    </source>
</evidence>
<keyword evidence="12" id="KW-1185">Reference proteome</keyword>
<keyword evidence="2 10" id="KW-1003">Cell membrane</keyword>
<comment type="catalytic activity">
    <reaction evidence="8">
        <text>fluoride(in) = fluoride(out)</text>
        <dbReference type="Rhea" id="RHEA:76159"/>
        <dbReference type="ChEBI" id="CHEBI:17051"/>
    </reaction>
    <physiologicalReaction direction="left-to-right" evidence="8">
        <dbReference type="Rhea" id="RHEA:76160"/>
    </physiologicalReaction>
</comment>
<evidence type="ECO:0000256" key="6">
    <source>
        <dbReference type="ARBA" id="ARBA00023303"/>
    </source>
</evidence>
<protein>
    <recommendedName>
        <fullName evidence="10">Fluoride-specific ion channel FluC</fullName>
    </recommendedName>
</protein>
<evidence type="ECO:0000313" key="11">
    <source>
        <dbReference type="EMBL" id="MFK9092140.1"/>
    </source>
</evidence>
<dbReference type="NCBIfam" id="TIGR00494">
    <property type="entry name" value="crcB"/>
    <property type="match status" value="1"/>
</dbReference>
<keyword evidence="4 10" id="KW-1133">Transmembrane helix</keyword>
<name>A0ABW8RF97_9BACI</name>
<dbReference type="RefSeq" id="WP_406580746.1">
    <property type="nucleotide sequence ID" value="NZ_JBJHQH010000007.1"/>
</dbReference>
<dbReference type="EMBL" id="JBJHQH010000007">
    <property type="protein sequence ID" value="MFK9092140.1"/>
    <property type="molecule type" value="Genomic_DNA"/>
</dbReference>
<keyword evidence="6 10" id="KW-0407">Ion channel</keyword>
<evidence type="ECO:0000256" key="4">
    <source>
        <dbReference type="ARBA" id="ARBA00022989"/>
    </source>
</evidence>
<evidence type="ECO:0000256" key="5">
    <source>
        <dbReference type="ARBA" id="ARBA00023136"/>
    </source>
</evidence>
<feature type="binding site" evidence="10">
    <location>
        <position position="71"/>
    </location>
    <ligand>
        <name>Na(+)</name>
        <dbReference type="ChEBI" id="CHEBI:29101"/>
        <note>structural</note>
    </ligand>
</feature>
<dbReference type="Pfam" id="PF02537">
    <property type="entry name" value="CRCB"/>
    <property type="match status" value="1"/>
</dbReference>
<sequence length="125" mass="13740">MVYFIVGIGGVLGTFARFFLDDLLSRTVLPPSSGILLVNLSGCFMIGFFLSLNSERFSPVLRIGFATGFLGSFTTFSTFSVKVLELYKNWGLQTSAIYMLMTIIGGYCFVHLGHALAMKIEKGPF</sequence>
<evidence type="ECO:0000256" key="9">
    <source>
        <dbReference type="ARBA" id="ARBA00049940"/>
    </source>
</evidence>
<reference evidence="11 12" key="1">
    <citation type="submission" date="2024-11" db="EMBL/GenBank/DDBJ databases">
        <authorList>
            <person name="Lucas J.A."/>
        </authorList>
    </citation>
    <scope>NUCLEOTIDE SEQUENCE [LARGE SCALE GENOMIC DNA]</scope>
    <source>
        <strain evidence="11 12">Z 5.4</strain>
    </source>
</reference>
<proteinExistence type="inferred from homology"/>
<comment type="subcellular location">
    <subcellularLocation>
        <location evidence="1 10">Cell membrane</location>
        <topology evidence="1 10">Multi-pass membrane protein</topology>
    </subcellularLocation>
</comment>
<feature type="transmembrane region" description="Helical" evidence="10">
    <location>
        <begin position="63"/>
        <end position="84"/>
    </location>
</feature>
<evidence type="ECO:0000256" key="10">
    <source>
        <dbReference type="HAMAP-Rule" id="MF_00454"/>
    </source>
</evidence>
<keyword evidence="3 10" id="KW-0812">Transmembrane</keyword>
<dbReference type="PANTHER" id="PTHR28259">
    <property type="entry name" value="FLUORIDE EXPORT PROTEIN 1-RELATED"/>
    <property type="match status" value="1"/>
</dbReference>
<evidence type="ECO:0000256" key="3">
    <source>
        <dbReference type="ARBA" id="ARBA00022692"/>
    </source>
</evidence>
<evidence type="ECO:0000313" key="12">
    <source>
        <dbReference type="Proteomes" id="UP001623041"/>
    </source>
</evidence>
<comment type="function">
    <text evidence="9 10">Fluoride-specific ion channel. Important for reducing fluoride concentration in the cell, thus reducing its toxicity.</text>
</comment>
<dbReference type="Proteomes" id="UP001623041">
    <property type="component" value="Unassembled WGS sequence"/>
</dbReference>
<evidence type="ECO:0000256" key="1">
    <source>
        <dbReference type="ARBA" id="ARBA00004651"/>
    </source>
</evidence>
<evidence type="ECO:0000256" key="7">
    <source>
        <dbReference type="ARBA" id="ARBA00035120"/>
    </source>
</evidence>
<keyword evidence="10" id="KW-0915">Sodium</keyword>
<keyword evidence="10" id="KW-0813">Transport</keyword>